<evidence type="ECO:0000313" key="1">
    <source>
        <dbReference type="EMBL" id="KAL0580722.1"/>
    </source>
</evidence>
<organism evidence="1 2">
    <name type="scientific">Marasmius crinis-equi</name>
    <dbReference type="NCBI Taxonomy" id="585013"/>
    <lineage>
        <taxon>Eukaryota</taxon>
        <taxon>Fungi</taxon>
        <taxon>Dikarya</taxon>
        <taxon>Basidiomycota</taxon>
        <taxon>Agaricomycotina</taxon>
        <taxon>Agaricomycetes</taxon>
        <taxon>Agaricomycetidae</taxon>
        <taxon>Agaricales</taxon>
        <taxon>Marasmiineae</taxon>
        <taxon>Marasmiaceae</taxon>
        <taxon>Marasmius</taxon>
    </lineage>
</organism>
<dbReference type="Proteomes" id="UP001465976">
    <property type="component" value="Unassembled WGS sequence"/>
</dbReference>
<comment type="caution">
    <text evidence="1">The sequence shown here is derived from an EMBL/GenBank/DDBJ whole genome shotgun (WGS) entry which is preliminary data.</text>
</comment>
<gene>
    <name evidence="1" type="ORF">V5O48_001280</name>
</gene>
<accession>A0ABR3FYU2</accession>
<dbReference type="EMBL" id="JBAHYK010000024">
    <property type="protein sequence ID" value="KAL0580722.1"/>
    <property type="molecule type" value="Genomic_DNA"/>
</dbReference>
<reference evidence="1 2" key="1">
    <citation type="submission" date="2024-02" db="EMBL/GenBank/DDBJ databases">
        <title>A draft genome for the cacao thread blight pathogen Marasmius crinis-equi.</title>
        <authorList>
            <person name="Cohen S.P."/>
            <person name="Baruah I.K."/>
            <person name="Amoako-Attah I."/>
            <person name="Bukari Y."/>
            <person name="Meinhardt L.W."/>
            <person name="Bailey B.A."/>
        </authorList>
    </citation>
    <scope>NUCLEOTIDE SEQUENCE [LARGE SCALE GENOMIC DNA]</scope>
    <source>
        <strain evidence="1 2">GH-76</strain>
    </source>
</reference>
<keyword evidence="2" id="KW-1185">Reference proteome</keyword>
<sequence length="257" mass="29163">MASTTSLPLDIVKDIMQHLWLSPLSIVDRANVIKTGHLVSKRWTHLFCDIESKDAYIISPSHAKTFIYLLQGATYLSRTGYYTHDRLCRSITFQHARDTVFPSPALHTELPMIYSMNNVLYHISHSASSPFELPHLRKISVELENYLMESFFIPNTFRFFPLQVTDLELDFRYSADIPPSLLRAIRAVPTGRRYPAPIRGSLPNISRLRVMGSSGDGVRVMAQACSSMDWTKVEQDALRTSTQIGTGDTAWLVNHGY</sequence>
<evidence type="ECO:0000313" key="2">
    <source>
        <dbReference type="Proteomes" id="UP001465976"/>
    </source>
</evidence>
<proteinExistence type="predicted"/>
<protein>
    <recommendedName>
        <fullName evidence="3">F-box domain-containing protein</fullName>
    </recommendedName>
</protein>
<evidence type="ECO:0008006" key="3">
    <source>
        <dbReference type="Google" id="ProtNLM"/>
    </source>
</evidence>
<name>A0ABR3FYU2_9AGAR</name>